<dbReference type="Pfam" id="PF01094">
    <property type="entry name" value="ANF_receptor"/>
    <property type="match status" value="1"/>
</dbReference>
<dbReference type="SUPFAM" id="SSF53822">
    <property type="entry name" value="Periplasmic binding protein-like I"/>
    <property type="match status" value="1"/>
</dbReference>
<evidence type="ECO:0000256" key="3">
    <source>
        <dbReference type="ARBA" id="ARBA00022989"/>
    </source>
</evidence>
<dbReference type="InterPro" id="IPR050726">
    <property type="entry name" value="mGluR"/>
</dbReference>
<reference evidence="8" key="1">
    <citation type="journal article" date="2012" name="Nature">
        <title>The oyster genome reveals stress adaptation and complexity of shell formation.</title>
        <authorList>
            <person name="Zhang G."/>
            <person name="Fang X."/>
            <person name="Guo X."/>
            <person name="Li L."/>
            <person name="Luo R."/>
            <person name="Xu F."/>
            <person name="Yang P."/>
            <person name="Zhang L."/>
            <person name="Wang X."/>
            <person name="Qi H."/>
            <person name="Xiong Z."/>
            <person name="Que H."/>
            <person name="Xie Y."/>
            <person name="Holland P.W."/>
            <person name="Paps J."/>
            <person name="Zhu Y."/>
            <person name="Wu F."/>
            <person name="Chen Y."/>
            <person name="Wang J."/>
            <person name="Peng C."/>
            <person name="Meng J."/>
            <person name="Yang L."/>
            <person name="Liu J."/>
            <person name="Wen B."/>
            <person name="Zhang N."/>
            <person name="Huang Z."/>
            <person name="Zhu Q."/>
            <person name="Feng Y."/>
            <person name="Mount A."/>
            <person name="Hedgecock D."/>
            <person name="Xu Z."/>
            <person name="Liu Y."/>
            <person name="Domazet-Loso T."/>
            <person name="Du Y."/>
            <person name="Sun X."/>
            <person name="Zhang S."/>
            <person name="Liu B."/>
            <person name="Cheng P."/>
            <person name="Jiang X."/>
            <person name="Li J."/>
            <person name="Fan D."/>
            <person name="Wang W."/>
            <person name="Fu W."/>
            <person name="Wang T."/>
            <person name="Wang B."/>
            <person name="Zhang J."/>
            <person name="Peng Z."/>
            <person name="Li Y."/>
            <person name="Li N."/>
            <person name="Wang J."/>
            <person name="Chen M."/>
            <person name="He Y."/>
            <person name="Tan F."/>
            <person name="Song X."/>
            <person name="Zheng Q."/>
            <person name="Huang R."/>
            <person name="Yang H."/>
            <person name="Du X."/>
            <person name="Chen L."/>
            <person name="Yang M."/>
            <person name="Gaffney P.M."/>
            <person name="Wang S."/>
            <person name="Luo L."/>
            <person name="She Z."/>
            <person name="Ming Y."/>
            <person name="Huang W."/>
            <person name="Zhang S."/>
            <person name="Huang B."/>
            <person name="Zhang Y."/>
            <person name="Qu T."/>
            <person name="Ni P."/>
            <person name="Miao G."/>
            <person name="Wang J."/>
            <person name="Wang Q."/>
            <person name="Steinberg C.E."/>
            <person name="Wang H."/>
            <person name="Li N."/>
            <person name="Qian L."/>
            <person name="Zhang G."/>
            <person name="Li Y."/>
            <person name="Yang H."/>
            <person name="Liu X."/>
            <person name="Wang J."/>
            <person name="Yin Y."/>
            <person name="Wang J."/>
        </authorList>
    </citation>
    <scope>NUCLEOTIDE SEQUENCE [LARGE SCALE GENOMIC DNA]</scope>
    <source>
        <strain evidence="8">05x7-T-G4-1.051#20</strain>
    </source>
</reference>
<keyword evidence="5 8" id="KW-0675">Receptor</keyword>
<dbReference type="PANTHER" id="PTHR24060">
    <property type="entry name" value="METABOTROPIC GLUTAMATE RECEPTOR"/>
    <property type="match status" value="1"/>
</dbReference>
<sequence>MQKIRFLYILFYAFLPFQDAKVSPKDKNKIQLDGDLIFGGLFPMHEKGKSGKSCGTIKKEKGIQRLEAMLFAVDRINADDSLLPGVSLGVHILDTCSSDTYALEQCMDFIKARLTSFDMSDYKCENGRNLVYAPVKPVVGVIGAAASTVSIMVANILRLFQVSYPHPNPLPAPT</sequence>
<gene>
    <name evidence="8" type="ORF">CGI_10005091</name>
</gene>
<keyword evidence="4" id="KW-0472">Membrane</keyword>
<accession>K1PPX0</accession>
<feature type="domain" description="Receptor ligand binding region" evidence="7">
    <location>
        <begin position="65"/>
        <end position="162"/>
    </location>
</feature>
<dbReference type="EMBL" id="JH818041">
    <property type="protein sequence ID" value="EKC20904.1"/>
    <property type="molecule type" value="Genomic_DNA"/>
</dbReference>
<evidence type="ECO:0000256" key="1">
    <source>
        <dbReference type="ARBA" id="ARBA00004141"/>
    </source>
</evidence>
<evidence type="ECO:0000256" key="4">
    <source>
        <dbReference type="ARBA" id="ARBA00023136"/>
    </source>
</evidence>
<keyword evidence="6" id="KW-0325">Glycoprotein</keyword>
<evidence type="ECO:0000256" key="6">
    <source>
        <dbReference type="ARBA" id="ARBA00023180"/>
    </source>
</evidence>
<dbReference type="AlphaFoldDB" id="K1PPX0"/>
<proteinExistence type="predicted"/>
<evidence type="ECO:0000256" key="5">
    <source>
        <dbReference type="ARBA" id="ARBA00023170"/>
    </source>
</evidence>
<evidence type="ECO:0000313" key="8">
    <source>
        <dbReference type="EMBL" id="EKC20904.1"/>
    </source>
</evidence>
<dbReference type="PRINTS" id="PR00248">
    <property type="entry name" value="GPCRMGR"/>
</dbReference>
<dbReference type="Gene3D" id="3.40.50.2300">
    <property type="match status" value="1"/>
</dbReference>
<evidence type="ECO:0000256" key="2">
    <source>
        <dbReference type="ARBA" id="ARBA00022692"/>
    </source>
</evidence>
<dbReference type="InterPro" id="IPR001828">
    <property type="entry name" value="ANF_lig-bd_rcpt"/>
</dbReference>
<evidence type="ECO:0000259" key="7">
    <source>
        <dbReference type="Pfam" id="PF01094"/>
    </source>
</evidence>
<dbReference type="InParanoid" id="K1PPX0"/>
<keyword evidence="3" id="KW-1133">Transmembrane helix</keyword>
<dbReference type="GO" id="GO:0004930">
    <property type="term" value="F:G protein-coupled receptor activity"/>
    <property type="evidence" value="ECO:0007669"/>
    <property type="project" value="InterPro"/>
</dbReference>
<organism evidence="8">
    <name type="scientific">Magallana gigas</name>
    <name type="common">Pacific oyster</name>
    <name type="synonym">Crassostrea gigas</name>
    <dbReference type="NCBI Taxonomy" id="29159"/>
    <lineage>
        <taxon>Eukaryota</taxon>
        <taxon>Metazoa</taxon>
        <taxon>Spiralia</taxon>
        <taxon>Lophotrochozoa</taxon>
        <taxon>Mollusca</taxon>
        <taxon>Bivalvia</taxon>
        <taxon>Autobranchia</taxon>
        <taxon>Pteriomorphia</taxon>
        <taxon>Ostreida</taxon>
        <taxon>Ostreoidea</taxon>
        <taxon>Ostreidae</taxon>
        <taxon>Magallana</taxon>
    </lineage>
</organism>
<dbReference type="InterPro" id="IPR028082">
    <property type="entry name" value="Peripla_BP_I"/>
</dbReference>
<name>K1PPX0_MAGGI</name>
<protein>
    <submittedName>
        <fullName evidence="8">Metabotropic glutamate receptor 8</fullName>
    </submittedName>
</protein>
<comment type="subcellular location">
    <subcellularLocation>
        <location evidence="1">Membrane</location>
        <topology evidence="1">Multi-pass membrane protein</topology>
    </subcellularLocation>
</comment>
<dbReference type="InterPro" id="IPR000337">
    <property type="entry name" value="GPCR_3"/>
</dbReference>
<dbReference type="GO" id="GO:0016020">
    <property type="term" value="C:membrane"/>
    <property type="evidence" value="ECO:0007669"/>
    <property type="project" value="UniProtKB-SubCell"/>
</dbReference>
<keyword evidence="2" id="KW-0812">Transmembrane</keyword>
<dbReference type="HOGENOM" id="CLU_113944_1_0_1"/>